<protein>
    <submittedName>
        <fullName evidence="2">Uncharacterized protein</fullName>
    </submittedName>
</protein>
<keyword evidence="3" id="KW-1185">Reference proteome</keyword>
<reference evidence="2 3" key="1">
    <citation type="submission" date="2021-01" db="EMBL/GenBank/DDBJ databases">
        <title>Whole genome shotgun sequence of Planotetraspora kaengkrachanensis NBRC 104272.</title>
        <authorList>
            <person name="Komaki H."/>
            <person name="Tamura T."/>
        </authorList>
    </citation>
    <scope>NUCLEOTIDE SEQUENCE [LARGE SCALE GENOMIC DNA]</scope>
    <source>
        <strain evidence="2 3">NBRC 104272</strain>
    </source>
</reference>
<dbReference type="AlphaFoldDB" id="A0A8J3LUV3"/>
<dbReference type="Proteomes" id="UP000630097">
    <property type="component" value="Unassembled WGS sequence"/>
</dbReference>
<gene>
    <name evidence="2" type="ORF">Pka01_00600</name>
</gene>
<dbReference type="EMBL" id="BONV01000001">
    <property type="protein sequence ID" value="GIG76933.1"/>
    <property type="molecule type" value="Genomic_DNA"/>
</dbReference>
<sequence length="251" mass="26029">MRPAVGEPLRRCTACGGWEYGGAPGCRRCAALVDDIVEDAWREFLTPMLGTPTPPLPTATPTPTPTATPTPPPTPPPTPTAGARGAGAGEPETRGTGGRAPGAEGAGAAGDERAVAQMVAEEPDRHDWRVFDAALDRLTCGDCGDRLGRGLAGCPGCDLANGFRYAAIETDRPGVPPGNEHAIRVNVSVVRRPHGVSAPELLGRSLFLPFLLAGALPTTRQAQRTAALLRGAVTREEAAALVDVMSAEFSR</sequence>
<accession>A0A8J3LUV3</accession>
<proteinExistence type="predicted"/>
<evidence type="ECO:0000313" key="2">
    <source>
        <dbReference type="EMBL" id="GIG76933.1"/>
    </source>
</evidence>
<feature type="compositionally biased region" description="Pro residues" evidence="1">
    <location>
        <begin position="52"/>
        <end position="79"/>
    </location>
</feature>
<feature type="region of interest" description="Disordered" evidence="1">
    <location>
        <begin position="47"/>
        <end position="112"/>
    </location>
</feature>
<dbReference type="RefSeq" id="WP_203880474.1">
    <property type="nucleotide sequence ID" value="NZ_BAABHH010000001.1"/>
</dbReference>
<evidence type="ECO:0000256" key="1">
    <source>
        <dbReference type="SAM" id="MobiDB-lite"/>
    </source>
</evidence>
<feature type="compositionally biased region" description="Gly residues" evidence="1">
    <location>
        <begin position="95"/>
        <end position="108"/>
    </location>
</feature>
<name>A0A8J3LUV3_9ACTN</name>
<evidence type="ECO:0000313" key="3">
    <source>
        <dbReference type="Proteomes" id="UP000630097"/>
    </source>
</evidence>
<organism evidence="2 3">
    <name type="scientific">Planotetraspora kaengkrachanensis</name>
    <dbReference type="NCBI Taxonomy" id="575193"/>
    <lineage>
        <taxon>Bacteria</taxon>
        <taxon>Bacillati</taxon>
        <taxon>Actinomycetota</taxon>
        <taxon>Actinomycetes</taxon>
        <taxon>Streptosporangiales</taxon>
        <taxon>Streptosporangiaceae</taxon>
        <taxon>Planotetraspora</taxon>
    </lineage>
</organism>
<comment type="caution">
    <text evidence="2">The sequence shown here is derived from an EMBL/GenBank/DDBJ whole genome shotgun (WGS) entry which is preliminary data.</text>
</comment>